<sequence length="582" mass="66403">MSFLIGFSPTSRCDPHGVKLDAANSQALMRGEVCCGKFWRFGELSTSAKLELAPHRSMVLIGRVRLDRRTLLIARLRGDLPSDGRSLTDADLCLWAYVRWGEGMVEQIQGDFSFAIWDSGPGKLFCARDHLGIRPFAYFQYQDTWWIADSMQLLSHAPGYWSGEINKAWIRHFLRYGGSEPATSVYSHVHRLLPAHTLTLTGNAITVRRYWAFQIGEPLILRPQEQYQEQFEELLTTAVRDRMPQGRVGISMSGGIDSPALAAKAVQIAGTPDRVVAHTTVLHGERDPEWEPSRLVARHLGIEQHMVESASLMYEPAWQQSSCRFAEPNMEVTFPEALMHQRQAMREMSSVWFAGEGPDNAMTFEWRSYLNWLAGNHMWRELSLASCRYVTSKSLSEWKGTVGRMLFPVLPHISRSEPVNSSLEQDDDWSSPEGEQPLPSWRPQADLTWRAQYLWTRYFEGLDFMHDSYGIEWRHPFMDLELRDFMLRTPPIPWAREKRLLRQTMKGRLPRRVLNRPKSVGQIDVFAQTILANPPKLPGKGSLVGEFISPGALSQATIDLGDSNWLLRLAVVDHWLAGRLQA</sequence>
<accession>A0ABU8SDY6</accession>
<dbReference type="PANTHER" id="PTHR43284:SF1">
    <property type="entry name" value="ASPARAGINE SYNTHETASE"/>
    <property type="match status" value="1"/>
</dbReference>
<proteinExistence type="predicted"/>
<feature type="region of interest" description="Disordered" evidence="4">
    <location>
        <begin position="418"/>
        <end position="441"/>
    </location>
</feature>
<evidence type="ECO:0000313" key="7">
    <source>
        <dbReference type="EMBL" id="MEJ6012165.1"/>
    </source>
</evidence>
<dbReference type="InterPro" id="IPR001962">
    <property type="entry name" value="Asn_synthase"/>
</dbReference>
<dbReference type="InterPro" id="IPR029055">
    <property type="entry name" value="Ntn_hydrolases_N"/>
</dbReference>
<dbReference type="RefSeq" id="WP_339970081.1">
    <property type="nucleotide sequence ID" value="NZ_JBBHJY010000015.1"/>
</dbReference>
<dbReference type="InterPro" id="IPR051786">
    <property type="entry name" value="ASN_synthetase/amidase"/>
</dbReference>
<reference evidence="7 8" key="1">
    <citation type="submission" date="2024-03" db="EMBL/GenBank/DDBJ databases">
        <authorList>
            <person name="Jo J.-H."/>
        </authorList>
    </citation>
    <scope>NUCLEOTIDE SEQUENCE [LARGE SCALE GENOMIC DNA]</scope>
    <source>
        <strain evidence="7 8">AS3R-12</strain>
    </source>
</reference>
<evidence type="ECO:0000259" key="6">
    <source>
        <dbReference type="Pfam" id="PF13537"/>
    </source>
</evidence>
<organism evidence="7 8">
    <name type="scientific">Novosphingobium aquae</name>
    <dbReference type="NCBI Taxonomy" id="3133435"/>
    <lineage>
        <taxon>Bacteria</taxon>
        <taxon>Pseudomonadati</taxon>
        <taxon>Pseudomonadota</taxon>
        <taxon>Alphaproteobacteria</taxon>
        <taxon>Sphingomonadales</taxon>
        <taxon>Sphingomonadaceae</taxon>
        <taxon>Novosphingobium</taxon>
    </lineage>
</organism>
<dbReference type="InterPro" id="IPR017932">
    <property type="entry name" value="GATase_2_dom"/>
</dbReference>
<dbReference type="Proteomes" id="UP001379235">
    <property type="component" value="Unassembled WGS sequence"/>
</dbReference>
<evidence type="ECO:0000256" key="2">
    <source>
        <dbReference type="ARBA" id="ARBA00012737"/>
    </source>
</evidence>
<evidence type="ECO:0000313" key="8">
    <source>
        <dbReference type="Proteomes" id="UP001379235"/>
    </source>
</evidence>
<protein>
    <recommendedName>
        <fullName evidence="2">asparagine synthase (glutamine-hydrolyzing)</fullName>
        <ecNumber evidence="2">6.3.5.4</ecNumber>
    </recommendedName>
</protein>
<feature type="domain" description="Asparagine synthetase" evidence="5">
    <location>
        <begin position="231"/>
        <end position="519"/>
    </location>
</feature>
<dbReference type="Gene3D" id="3.40.50.620">
    <property type="entry name" value="HUPs"/>
    <property type="match status" value="1"/>
</dbReference>
<dbReference type="Pfam" id="PF13537">
    <property type="entry name" value="GATase_7"/>
    <property type="match status" value="1"/>
</dbReference>
<feature type="domain" description="Glutamine amidotransferase type-2" evidence="6">
    <location>
        <begin position="79"/>
        <end position="154"/>
    </location>
</feature>
<dbReference type="PANTHER" id="PTHR43284">
    <property type="entry name" value="ASPARAGINE SYNTHETASE (GLUTAMINE-HYDROLYZING)"/>
    <property type="match status" value="1"/>
</dbReference>
<evidence type="ECO:0000259" key="5">
    <source>
        <dbReference type="Pfam" id="PF00733"/>
    </source>
</evidence>
<evidence type="ECO:0000256" key="3">
    <source>
        <dbReference type="ARBA" id="ARBA00048741"/>
    </source>
</evidence>
<gene>
    <name evidence="7" type="ORF">WG900_19870</name>
</gene>
<dbReference type="Gene3D" id="3.60.20.10">
    <property type="entry name" value="Glutamine Phosphoribosylpyrophosphate, subunit 1, domain 1"/>
    <property type="match status" value="1"/>
</dbReference>
<evidence type="ECO:0000256" key="1">
    <source>
        <dbReference type="ARBA" id="ARBA00005187"/>
    </source>
</evidence>
<dbReference type="InterPro" id="IPR014729">
    <property type="entry name" value="Rossmann-like_a/b/a_fold"/>
</dbReference>
<dbReference type="Pfam" id="PF00733">
    <property type="entry name" value="Asn_synthase"/>
    <property type="match status" value="1"/>
</dbReference>
<keyword evidence="8" id="KW-1185">Reference proteome</keyword>
<comment type="catalytic activity">
    <reaction evidence="3">
        <text>L-aspartate + L-glutamine + ATP + H2O = L-asparagine + L-glutamate + AMP + diphosphate + H(+)</text>
        <dbReference type="Rhea" id="RHEA:12228"/>
        <dbReference type="ChEBI" id="CHEBI:15377"/>
        <dbReference type="ChEBI" id="CHEBI:15378"/>
        <dbReference type="ChEBI" id="CHEBI:29985"/>
        <dbReference type="ChEBI" id="CHEBI:29991"/>
        <dbReference type="ChEBI" id="CHEBI:30616"/>
        <dbReference type="ChEBI" id="CHEBI:33019"/>
        <dbReference type="ChEBI" id="CHEBI:58048"/>
        <dbReference type="ChEBI" id="CHEBI:58359"/>
        <dbReference type="ChEBI" id="CHEBI:456215"/>
        <dbReference type="EC" id="6.3.5.4"/>
    </reaction>
</comment>
<dbReference type="EC" id="6.3.5.4" evidence="2"/>
<dbReference type="SUPFAM" id="SSF56235">
    <property type="entry name" value="N-terminal nucleophile aminohydrolases (Ntn hydrolases)"/>
    <property type="match status" value="1"/>
</dbReference>
<comment type="caution">
    <text evidence="7">The sequence shown here is derived from an EMBL/GenBank/DDBJ whole genome shotgun (WGS) entry which is preliminary data.</text>
</comment>
<comment type="pathway">
    <text evidence="1">Amino-acid biosynthesis; L-asparagine biosynthesis; L-asparagine from L-aspartate (L-Gln route): step 1/1.</text>
</comment>
<evidence type="ECO:0000256" key="4">
    <source>
        <dbReference type="SAM" id="MobiDB-lite"/>
    </source>
</evidence>
<dbReference type="SUPFAM" id="SSF52402">
    <property type="entry name" value="Adenine nucleotide alpha hydrolases-like"/>
    <property type="match status" value="1"/>
</dbReference>
<name>A0ABU8SDY6_9SPHN</name>
<dbReference type="EMBL" id="JBBHJY010000015">
    <property type="protein sequence ID" value="MEJ6012165.1"/>
    <property type="molecule type" value="Genomic_DNA"/>
</dbReference>